<dbReference type="KEGG" id="mbr:MONBRDRAFT_25135"/>
<dbReference type="OMA" id="YNEDWMR"/>
<dbReference type="Gene3D" id="3.30.43.10">
    <property type="entry name" value="Uridine Diphospho-n-acetylenolpyruvylglucosamine Reductase, domain 2"/>
    <property type="match status" value="1"/>
</dbReference>
<organism evidence="7 8">
    <name type="scientific">Monosiga brevicollis</name>
    <name type="common">Choanoflagellate</name>
    <dbReference type="NCBI Taxonomy" id="81824"/>
    <lineage>
        <taxon>Eukaryota</taxon>
        <taxon>Choanoflagellata</taxon>
        <taxon>Craspedida</taxon>
        <taxon>Salpingoecidae</taxon>
        <taxon>Monosiga</taxon>
    </lineage>
</organism>
<dbReference type="Pfam" id="PF01565">
    <property type="entry name" value="FAD_binding_4"/>
    <property type="match status" value="1"/>
</dbReference>
<evidence type="ECO:0000313" key="7">
    <source>
        <dbReference type="EMBL" id="EDQ89466.1"/>
    </source>
</evidence>
<dbReference type="eggNOG" id="KOG1232">
    <property type="taxonomic scope" value="Eukaryota"/>
</dbReference>
<dbReference type="GO" id="GO:0071949">
    <property type="term" value="F:FAD binding"/>
    <property type="evidence" value="ECO:0007669"/>
    <property type="project" value="InterPro"/>
</dbReference>
<dbReference type="InterPro" id="IPR016167">
    <property type="entry name" value="FAD-bd_PCMH_sub1"/>
</dbReference>
<dbReference type="GO" id="GO:0016491">
    <property type="term" value="F:oxidoreductase activity"/>
    <property type="evidence" value="ECO:0007669"/>
    <property type="project" value="UniProtKB-KW"/>
</dbReference>
<evidence type="ECO:0000256" key="2">
    <source>
        <dbReference type="ARBA" id="ARBA00008000"/>
    </source>
</evidence>
<gene>
    <name evidence="7" type="ORF">MONBRDRAFT_25135</name>
</gene>
<dbReference type="Gene3D" id="3.30.70.2190">
    <property type="match status" value="1"/>
</dbReference>
<name>A9UYI4_MONBE</name>
<keyword evidence="3" id="KW-0285">Flavoprotein</keyword>
<dbReference type="InterPro" id="IPR016164">
    <property type="entry name" value="FAD-linked_Oxase-like_C"/>
</dbReference>
<dbReference type="FunFam" id="1.10.45.10:FF:000001">
    <property type="entry name" value="D-lactate dehydrogenase mitochondrial"/>
    <property type="match status" value="1"/>
</dbReference>
<accession>A9UYI4</accession>
<dbReference type="PANTHER" id="PTHR43716">
    <property type="entry name" value="D-2-HYDROXYGLUTARATE DEHYDROGENASE, MITOCHONDRIAL"/>
    <property type="match status" value="1"/>
</dbReference>
<dbReference type="PROSITE" id="PS51387">
    <property type="entry name" value="FAD_PCMH"/>
    <property type="match status" value="1"/>
</dbReference>
<evidence type="ECO:0000256" key="3">
    <source>
        <dbReference type="ARBA" id="ARBA00022630"/>
    </source>
</evidence>
<sequence length="433" mass="46880">MNKFRGQTAAVLRPRSTEEVSAIMRYCHERKLAVTPQGGNTGLVGGSVPLHDELILSTSLMNQVYGIDAVARTLTCQAGCVLETLNAALAEHDLMMPLDLGAKGSCQIGGNISSNAGGLRFLRYGSLHGSVLGLKAVLPNGDVIDTMKGLRKDNTGYDLKQLFIGSEGTLGIITEVLMGVVQKPSAVNVAFLACPGYDQVQQTLVAAQKGLGEILSAFEFLDHEGMRCVNETVDVPNPFDSTAPFYVLVETHGSNSEHDYAKLEAFLENAMETGCVVDGVVAQDATQAAALWQVRERITEGLQHDGVVYKYDISLPVQHLYSLVEAMRPRVADLATRCVGFGHLGDGNLHLNITSPTASEELFAQIEPFVYEFTREHRGSISAEHGLGLMKARHIHYSQPAANVTLMRQLKGLLDPHGLLNPYKTVEENPLNV</sequence>
<dbReference type="Gene3D" id="1.10.45.10">
    <property type="entry name" value="Vanillyl-alcohol Oxidase, Chain A, domain 4"/>
    <property type="match status" value="1"/>
</dbReference>
<dbReference type="GO" id="GO:0005739">
    <property type="term" value="C:mitochondrion"/>
    <property type="evidence" value="ECO:0000318"/>
    <property type="project" value="GO_Central"/>
</dbReference>
<dbReference type="SUPFAM" id="SSF55103">
    <property type="entry name" value="FAD-linked oxidases, C-terminal domain"/>
    <property type="match status" value="1"/>
</dbReference>
<dbReference type="FunFam" id="3.30.465.10:FF:000001">
    <property type="entry name" value="D-2-hydroxyglutarate dehydrogenase, mitochondrial"/>
    <property type="match status" value="1"/>
</dbReference>
<feature type="domain" description="FAD-binding PCMH-type" evidence="6">
    <location>
        <begin position="4"/>
        <end position="183"/>
    </location>
</feature>
<dbReference type="GeneID" id="5890743"/>
<dbReference type="InterPro" id="IPR016166">
    <property type="entry name" value="FAD-bd_PCMH"/>
</dbReference>
<dbReference type="PANTHER" id="PTHR43716:SF1">
    <property type="entry name" value="D-2-HYDROXYGLUTARATE DEHYDROGENASE, MITOCHONDRIAL"/>
    <property type="match status" value="1"/>
</dbReference>
<dbReference type="InterPro" id="IPR016171">
    <property type="entry name" value="Vanillyl_alc_oxidase_C-sub2"/>
</dbReference>
<evidence type="ECO:0000256" key="4">
    <source>
        <dbReference type="ARBA" id="ARBA00022827"/>
    </source>
</evidence>
<dbReference type="RefSeq" id="XP_001745495.1">
    <property type="nucleotide sequence ID" value="XM_001745443.1"/>
</dbReference>
<evidence type="ECO:0000259" key="6">
    <source>
        <dbReference type="PROSITE" id="PS51387"/>
    </source>
</evidence>
<dbReference type="Pfam" id="PF02913">
    <property type="entry name" value="FAD-oxidase_C"/>
    <property type="match status" value="1"/>
</dbReference>
<proteinExistence type="inferred from homology"/>
<keyword evidence="8" id="KW-1185">Reference proteome</keyword>
<dbReference type="STRING" id="81824.A9UYI4"/>
<comment type="similarity">
    <text evidence="2">Belongs to the FAD-binding oxidoreductase/transferase type 4 family.</text>
</comment>
<evidence type="ECO:0000256" key="5">
    <source>
        <dbReference type="ARBA" id="ARBA00023002"/>
    </source>
</evidence>
<dbReference type="FunFam" id="3.30.70.2190:FF:000001">
    <property type="entry name" value="D-2-hydroxyglutarate dehydrogenase mitochondrial"/>
    <property type="match status" value="1"/>
</dbReference>
<dbReference type="InterPro" id="IPR016169">
    <property type="entry name" value="FAD-bd_PCMH_sub2"/>
</dbReference>
<protein>
    <recommendedName>
        <fullName evidence="6">FAD-binding PCMH-type domain-containing protein</fullName>
    </recommendedName>
</protein>
<reference evidence="7 8" key="1">
    <citation type="journal article" date="2008" name="Nature">
        <title>The genome of the choanoflagellate Monosiga brevicollis and the origin of metazoans.</title>
        <authorList>
            <consortium name="JGI Sequencing"/>
            <person name="King N."/>
            <person name="Westbrook M.J."/>
            <person name="Young S.L."/>
            <person name="Kuo A."/>
            <person name="Abedin M."/>
            <person name="Chapman J."/>
            <person name="Fairclough S."/>
            <person name="Hellsten U."/>
            <person name="Isogai Y."/>
            <person name="Letunic I."/>
            <person name="Marr M."/>
            <person name="Pincus D."/>
            <person name="Putnam N."/>
            <person name="Rokas A."/>
            <person name="Wright K.J."/>
            <person name="Zuzow R."/>
            <person name="Dirks W."/>
            <person name="Good M."/>
            <person name="Goodstein D."/>
            <person name="Lemons D."/>
            <person name="Li W."/>
            <person name="Lyons J.B."/>
            <person name="Morris A."/>
            <person name="Nichols S."/>
            <person name="Richter D.J."/>
            <person name="Salamov A."/>
            <person name="Bork P."/>
            <person name="Lim W.A."/>
            <person name="Manning G."/>
            <person name="Miller W.T."/>
            <person name="McGinnis W."/>
            <person name="Shapiro H."/>
            <person name="Tjian R."/>
            <person name="Grigoriev I.V."/>
            <person name="Rokhsar D."/>
        </authorList>
    </citation>
    <scope>NUCLEOTIDE SEQUENCE [LARGE SCALE GENOMIC DNA]</scope>
    <source>
        <strain evidence="8">MX1 / ATCC 50154</strain>
    </source>
</reference>
<dbReference type="Gene3D" id="3.30.465.10">
    <property type="match status" value="1"/>
</dbReference>
<dbReference type="InterPro" id="IPR006094">
    <property type="entry name" value="Oxid_FAD_bind_N"/>
</dbReference>
<keyword evidence="4" id="KW-0274">FAD</keyword>
<dbReference type="InterPro" id="IPR051264">
    <property type="entry name" value="FAD-oxidored/transferase_4"/>
</dbReference>
<evidence type="ECO:0000256" key="1">
    <source>
        <dbReference type="ARBA" id="ARBA00001974"/>
    </source>
</evidence>
<comment type="cofactor">
    <cofactor evidence="1">
        <name>FAD</name>
        <dbReference type="ChEBI" id="CHEBI:57692"/>
    </cofactor>
</comment>
<dbReference type="Proteomes" id="UP000001357">
    <property type="component" value="Unassembled WGS sequence"/>
</dbReference>
<dbReference type="InParanoid" id="A9UYI4"/>
<evidence type="ECO:0000313" key="8">
    <source>
        <dbReference type="Proteomes" id="UP000001357"/>
    </source>
</evidence>
<dbReference type="FunCoup" id="A9UYI4">
    <property type="interactions" value="787"/>
</dbReference>
<dbReference type="EMBL" id="CH991550">
    <property type="protein sequence ID" value="EDQ89466.1"/>
    <property type="molecule type" value="Genomic_DNA"/>
</dbReference>
<dbReference type="InterPro" id="IPR036318">
    <property type="entry name" value="FAD-bd_PCMH-like_sf"/>
</dbReference>
<keyword evidence="5" id="KW-0560">Oxidoreductase</keyword>
<dbReference type="AlphaFoldDB" id="A9UYI4"/>
<dbReference type="FunFam" id="3.30.70.2740:FF:000002">
    <property type="entry name" value="D-2-hydroxyglutarate dehydrogenase mitochondrial"/>
    <property type="match status" value="1"/>
</dbReference>
<dbReference type="SUPFAM" id="SSF56176">
    <property type="entry name" value="FAD-binding/transporter-associated domain-like"/>
    <property type="match status" value="1"/>
</dbReference>
<dbReference type="InterPro" id="IPR004113">
    <property type="entry name" value="FAD-bd_oxidored_4_C"/>
</dbReference>
<dbReference type="Gene3D" id="3.30.70.2740">
    <property type="match status" value="1"/>
</dbReference>